<reference evidence="2 3" key="1">
    <citation type="submission" date="2020-08" db="EMBL/GenBank/DDBJ databases">
        <title>Sequencing the genomes of 1000 actinobacteria strains.</title>
        <authorList>
            <person name="Klenk H.-P."/>
        </authorList>
    </citation>
    <scope>NUCLEOTIDE SEQUENCE [LARGE SCALE GENOMIC DNA]</scope>
    <source>
        <strain evidence="2 3">DSM 44320</strain>
    </source>
</reference>
<protein>
    <submittedName>
        <fullName evidence="2">Uncharacterized protein</fullName>
    </submittedName>
</protein>
<sequence length="35" mass="3634">MVNTVSCFEVATGDPEGAWRPSGDLSGRRLAEPAG</sequence>
<dbReference type="EMBL" id="JACIBV010000001">
    <property type="protein sequence ID" value="MBB3726939.1"/>
    <property type="molecule type" value="Genomic_DNA"/>
</dbReference>
<feature type="compositionally biased region" description="Basic and acidic residues" evidence="1">
    <location>
        <begin position="26"/>
        <end position="35"/>
    </location>
</feature>
<proteinExistence type="predicted"/>
<evidence type="ECO:0000313" key="2">
    <source>
        <dbReference type="EMBL" id="MBB3726939.1"/>
    </source>
</evidence>
<accession>A0A7W5YR10</accession>
<organism evidence="2 3">
    <name type="scientific">Nonomuraea dietziae</name>
    <dbReference type="NCBI Taxonomy" id="65515"/>
    <lineage>
        <taxon>Bacteria</taxon>
        <taxon>Bacillati</taxon>
        <taxon>Actinomycetota</taxon>
        <taxon>Actinomycetes</taxon>
        <taxon>Streptosporangiales</taxon>
        <taxon>Streptosporangiaceae</taxon>
        <taxon>Nonomuraea</taxon>
    </lineage>
</organism>
<evidence type="ECO:0000256" key="1">
    <source>
        <dbReference type="SAM" id="MobiDB-lite"/>
    </source>
</evidence>
<evidence type="ECO:0000313" key="3">
    <source>
        <dbReference type="Proteomes" id="UP000579945"/>
    </source>
</evidence>
<keyword evidence="3" id="KW-1185">Reference proteome</keyword>
<gene>
    <name evidence="2" type="ORF">FHR33_002799</name>
</gene>
<dbReference type="Proteomes" id="UP000579945">
    <property type="component" value="Unassembled WGS sequence"/>
</dbReference>
<feature type="region of interest" description="Disordered" evidence="1">
    <location>
        <begin position="12"/>
        <end position="35"/>
    </location>
</feature>
<dbReference type="AlphaFoldDB" id="A0A7W5YR10"/>
<name>A0A7W5YR10_9ACTN</name>
<comment type="caution">
    <text evidence="2">The sequence shown here is derived from an EMBL/GenBank/DDBJ whole genome shotgun (WGS) entry which is preliminary data.</text>
</comment>